<dbReference type="Proteomes" id="UP001292094">
    <property type="component" value="Unassembled WGS sequence"/>
</dbReference>
<keyword evidence="3" id="KW-1185">Reference proteome</keyword>
<keyword evidence="1" id="KW-0732">Signal</keyword>
<proteinExistence type="predicted"/>
<comment type="caution">
    <text evidence="2">The sequence shown here is derived from an EMBL/GenBank/DDBJ whole genome shotgun (WGS) entry which is preliminary data.</text>
</comment>
<feature type="signal peptide" evidence="1">
    <location>
        <begin position="1"/>
        <end position="18"/>
    </location>
</feature>
<feature type="chain" id="PRO_5042024780" description="Secreted protein" evidence="1">
    <location>
        <begin position="19"/>
        <end position="95"/>
    </location>
</feature>
<protein>
    <recommendedName>
        <fullName evidence="4">Secreted protein</fullName>
    </recommendedName>
</protein>
<evidence type="ECO:0000256" key="1">
    <source>
        <dbReference type="SAM" id="SignalP"/>
    </source>
</evidence>
<name>A0AAE1P439_9EUCA</name>
<gene>
    <name evidence="2" type="ORF">Pmani_027013</name>
</gene>
<reference evidence="2" key="1">
    <citation type="submission" date="2023-11" db="EMBL/GenBank/DDBJ databases">
        <title>Genome assemblies of two species of porcelain crab, Petrolisthes cinctipes and Petrolisthes manimaculis (Anomura: Porcellanidae).</title>
        <authorList>
            <person name="Angst P."/>
        </authorList>
    </citation>
    <scope>NUCLEOTIDE SEQUENCE</scope>
    <source>
        <strain evidence="2">PB745_02</strain>
        <tissue evidence="2">Gill</tissue>
    </source>
</reference>
<dbReference type="EMBL" id="JAWZYT010002986">
    <property type="protein sequence ID" value="KAK4300811.1"/>
    <property type="molecule type" value="Genomic_DNA"/>
</dbReference>
<evidence type="ECO:0000313" key="2">
    <source>
        <dbReference type="EMBL" id="KAK4300811.1"/>
    </source>
</evidence>
<evidence type="ECO:0008006" key="4">
    <source>
        <dbReference type="Google" id="ProtNLM"/>
    </source>
</evidence>
<organism evidence="2 3">
    <name type="scientific">Petrolisthes manimaculis</name>
    <dbReference type="NCBI Taxonomy" id="1843537"/>
    <lineage>
        <taxon>Eukaryota</taxon>
        <taxon>Metazoa</taxon>
        <taxon>Ecdysozoa</taxon>
        <taxon>Arthropoda</taxon>
        <taxon>Crustacea</taxon>
        <taxon>Multicrustacea</taxon>
        <taxon>Malacostraca</taxon>
        <taxon>Eumalacostraca</taxon>
        <taxon>Eucarida</taxon>
        <taxon>Decapoda</taxon>
        <taxon>Pleocyemata</taxon>
        <taxon>Anomura</taxon>
        <taxon>Galatheoidea</taxon>
        <taxon>Porcellanidae</taxon>
        <taxon>Petrolisthes</taxon>
    </lineage>
</organism>
<sequence length="95" mass="10597">MLLVMSVCCSCVLEPCTGLLPKNHPVLCHPCIVFSIVRTGVLVWGSSSLPGCQHTTYTHTNQCGRCVECGYETRGQCTRRTRTMYEKDEDNVREG</sequence>
<evidence type="ECO:0000313" key="3">
    <source>
        <dbReference type="Proteomes" id="UP001292094"/>
    </source>
</evidence>
<accession>A0AAE1P439</accession>
<dbReference type="AlphaFoldDB" id="A0AAE1P439"/>